<proteinExistence type="predicted"/>
<evidence type="ECO:0000313" key="2">
    <source>
        <dbReference type="Proteomes" id="UP000284379"/>
    </source>
</evidence>
<gene>
    <name evidence="1" type="ORF">DW888_17945</name>
</gene>
<sequence length="369" mass="41784">MITPGCLAQQLSKEASQPRSGDVLYKIQQDYTTSGAKGSGVVWDFRTQKADNDTYRVGYTGKIDSVLCLSESRTQYKYRLSTDSLLLIGYENVNARVDNRFPMIALRYPFAYGDSISSYFYGEGSYSHSLGISSYGFSSVVADGLGCLLLPDTDTLRQVLRVRRDQYIGQTYYANRHSTPCIDSIPHLSDTIQVWLQRDPATWHVVHCQWYAPGYRYPVFETFENSIYKSGILHKHFNTSFYYPLTEQQYLKDDPENRAIREQLAVVAEKTPGQNLENNPSVSRPGYRSFLLDYTLVPGKQLTLNYQMNEPVQLEVILTTVSGIVIHYQSPHIVSAGGDSEKIDVSQSGDKEFILSTIVNGKQESRKIM</sequence>
<dbReference type="EMBL" id="QSGO01000022">
    <property type="protein sequence ID" value="RHB31417.1"/>
    <property type="molecule type" value="Genomic_DNA"/>
</dbReference>
<organism evidence="1 2">
    <name type="scientific">Bacteroides nordii</name>
    <dbReference type="NCBI Taxonomy" id="291645"/>
    <lineage>
        <taxon>Bacteria</taxon>
        <taxon>Pseudomonadati</taxon>
        <taxon>Bacteroidota</taxon>
        <taxon>Bacteroidia</taxon>
        <taxon>Bacteroidales</taxon>
        <taxon>Bacteroidaceae</taxon>
        <taxon>Bacteroides</taxon>
    </lineage>
</organism>
<dbReference type="Proteomes" id="UP000284379">
    <property type="component" value="Unassembled WGS sequence"/>
</dbReference>
<evidence type="ECO:0000313" key="1">
    <source>
        <dbReference type="EMBL" id="RHB31417.1"/>
    </source>
</evidence>
<accession>A0A413VCQ7</accession>
<comment type="caution">
    <text evidence="1">The sequence shown here is derived from an EMBL/GenBank/DDBJ whole genome shotgun (WGS) entry which is preliminary data.</text>
</comment>
<reference evidence="1 2" key="1">
    <citation type="submission" date="2018-08" db="EMBL/GenBank/DDBJ databases">
        <title>A genome reference for cultivated species of the human gut microbiota.</title>
        <authorList>
            <person name="Zou Y."/>
            <person name="Xue W."/>
            <person name="Luo G."/>
        </authorList>
    </citation>
    <scope>NUCLEOTIDE SEQUENCE [LARGE SCALE GENOMIC DNA]</scope>
    <source>
        <strain evidence="1 2">AM40-30BH</strain>
    </source>
</reference>
<protein>
    <submittedName>
        <fullName evidence="1">Uncharacterized protein</fullName>
    </submittedName>
</protein>
<dbReference type="AlphaFoldDB" id="A0A413VCQ7"/>
<name>A0A413VCQ7_9BACE</name>